<feature type="domain" description="ChsH2 rubredoxin-like zinc ribbon" evidence="2">
    <location>
        <begin position="15"/>
        <end position="50"/>
    </location>
</feature>
<sequence>MKPAPKPTPETQPFWDGTAAGELRIQRCEPCARHYFYPRPSCPRCGGDQVGWVRASGRATLYSYVINHRPAPGFEDEAPYAIAVVELEEGVRMMTNIVGVPNTPEHLKLDMELRVVFERRGDVSVPLFEPAGGAR</sequence>
<feature type="domain" description="ChsH2 C-terminal OB-fold" evidence="1">
    <location>
        <begin position="52"/>
        <end position="118"/>
    </location>
</feature>
<evidence type="ECO:0000259" key="1">
    <source>
        <dbReference type="Pfam" id="PF01796"/>
    </source>
</evidence>
<dbReference type="RefSeq" id="WP_225268339.1">
    <property type="nucleotide sequence ID" value="NZ_CP084058.1"/>
</dbReference>
<protein>
    <submittedName>
        <fullName evidence="3">Bll2959 protein</fullName>
    </submittedName>
</protein>
<organism evidence="3">
    <name type="scientific">Nonomuraea gerenzanensis</name>
    <dbReference type="NCBI Taxonomy" id="93944"/>
    <lineage>
        <taxon>Bacteria</taxon>
        <taxon>Bacillati</taxon>
        <taxon>Actinomycetota</taxon>
        <taxon>Actinomycetes</taxon>
        <taxon>Streptosporangiales</taxon>
        <taxon>Streptosporangiaceae</taxon>
        <taxon>Nonomuraea</taxon>
    </lineage>
</organism>
<dbReference type="AlphaFoldDB" id="A0A1M4ELH5"/>
<dbReference type="InterPro" id="IPR022002">
    <property type="entry name" value="ChsH2_Znr"/>
</dbReference>
<dbReference type="Gene3D" id="6.10.30.10">
    <property type="match status" value="1"/>
</dbReference>
<accession>A0A1M4ELH5</accession>
<dbReference type="PANTHER" id="PTHR34075">
    <property type="entry name" value="BLR3430 PROTEIN"/>
    <property type="match status" value="1"/>
</dbReference>
<proteinExistence type="predicted"/>
<reference evidence="3" key="1">
    <citation type="submission" date="2016-04" db="EMBL/GenBank/DDBJ databases">
        <authorList>
            <person name="Evans L.H."/>
            <person name="Alamgir A."/>
            <person name="Owens N."/>
            <person name="Weber N.D."/>
            <person name="Virtaneva K."/>
            <person name="Barbian K."/>
            <person name="Babar A."/>
            <person name="Rosenke K."/>
        </authorList>
    </citation>
    <scope>NUCLEOTIDE SEQUENCE</scope>
    <source>
        <strain evidence="3">Nono1</strain>
    </source>
</reference>
<dbReference type="PANTHER" id="PTHR34075:SF5">
    <property type="entry name" value="BLR3430 PROTEIN"/>
    <property type="match status" value="1"/>
</dbReference>
<dbReference type="SUPFAM" id="SSF50249">
    <property type="entry name" value="Nucleic acid-binding proteins"/>
    <property type="match status" value="1"/>
</dbReference>
<dbReference type="InterPro" id="IPR002878">
    <property type="entry name" value="ChsH2_C"/>
</dbReference>
<dbReference type="Pfam" id="PF01796">
    <property type="entry name" value="OB_ChsH2_C"/>
    <property type="match status" value="1"/>
</dbReference>
<name>A0A1M4ELH5_9ACTN</name>
<gene>
    <name evidence="3" type="ORF">BN4615_P9210</name>
</gene>
<dbReference type="Pfam" id="PF12172">
    <property type="entry name" value="zf-ChsH2"/>
    <property type="match status" value="1"/>
</dbReference>
<evidence type="ECO:0000313" key="3">
    <source>
        <dbReference type="EMBL" id="SBO99694.1"/>
    </source>
</evidence>
<dbReference type="InterPro" id="IPR052513">
    <property type="entry name" value="Thioester_dehydratase-like"/>
</dbReference>
<dbReference type="InterPro" id="IPR012340">
    <property type="entry name" value="NA-bd_OB-fold"/>
</dbReference>
<dbReference type="EMBL" id="LT559118">
    <property type="protein sequence ID" value="SBO99694.1"/>
    <property type="molecule type" value="Genomic_DNA"/>
</dbReference>
<evidence type="ECO:0000259" key="2">
    <source>
        <dbReference type="Pfam" id="PF12172"/>
    </source>
</evidence>